<dbReference type="InterPro" id="IPR027417">
    <property type="entry name" value="P-loop_NTPase"/>
</dbReference>
<sequence>MTARGEPTTVQSSSGRAVSAPPHSSGGPVPPALALDATLSALPAQPGARRAPAAVRDLRGPGDRPAPDTLTFGQGDLVVISGLPGSGKSTLIRRTVRAARADSQDTREQWEARLPAALPYALYRPLARIAHYAALRRLLRSGRSVVVHDCGTQSWVRHWLTREARRRGRSLHLLFLDVDPDTALDGQRARGRGVSRYAFLRHRRAVARLLAALEAGDPPRGCDAAVLLDRAAAGRLRALTFRA</sequence>
<dbReference type="Proteomes" id="UP000254150">
    <property type="component" value="Unassembled WGS sequence"/>
</dbReference>
<dbReference type="EMBL" id="UHID01000001">
    <property type="protein sequence ID" value="SUO95739.1"/>
    <property type="molecule type" value="Genomic_DNA"/>
</dbReference>
<name>A0A380MSZ5_STRGR</name>
<dbReference type="AlphaFoldDB" id="A0A380MSZ5"/>
<dbReference type="Pfam" id="PF13671">
    <property type="entry name" value="AAA_33"/>
    <property type="match status" value="1"/>
</dbReference>
<organism evidence="2 3">
    <name type="scientific">Streptomyces griseus</name>
    <dbReference type="NCBI Taxonomy" id="1911"/>
    <lineage>
        <taxon>Bacteria</taxon>
        <taxon>Bacillati</taxon>
        <taxon>Actinomycetota</taxon>
        <taxon>Actinomycetes</taxon>
        <taxon>Kitasatosporales</taxon>
        <taxon>Streptomycetaceae</taxon>
        <taxon>Streptomyces</taxon>
    </lineage>
</organism>
<dbReference type="SUPFAM" id="SSF52540">
    <property type="entry name" value="P-loop containing nucleoside triphosphate hydrolases"/>
    <property type="match status" value="1"/>
</dbReference>
<evidence type="ECO:0000313" key="2">
    <source>
        <dbReference type="EMBL" id="SUO95739.1"/>
    </source>
</evidence>
<evidence type="ECO:0000313" key="3">
    <source>
        <dbReference type="Proteomes" id="UP000254150"/>
    </source>
</evidence>
<dbReference type="RefSeq" id="WP_100455045.1">
    <property type="nucleotide sequence ID" value="NZ_UHID01000001.1"/>
</dbReference>
<gene>
    <name evidence="2" type="ORF">NCTC7807_01400</name>
</gene>
<proteinExistence type="predicted"/>
<feature type="compositionally biased region" description="Basic and acidic residues" evidence="1">
    <location>
        <begin position="56"/>
        <end position="66"/>
    </location>
</feature>
<evidence type="ECO:0000256" key="1">
    <source>
        <dbReference type="SAM" id="MobiDB-lite"/>
    </source>
</evidence>
<protein>
    <submittedName>
        <fullName evidence="2">ATP/GTP-binding protein</fullName>
    </submittedName>
</protein>
<reference evidence="2 3" key="1">
    <citation type="submission" date="2018-06" db="EMBL/GenBank/DDBJ databases">
        <authorList>
            <consortium name="Pathogen Informatics"/>
            <person name="Doyle S."/>
        </authorList>
    </citation>
    <scope>NUCLEOTIDE SEQUENCE [LARGE SCALE GENOMIC DNA]</scope>
    <source>
        <strain evidence="2 3">NCTC7807</strain>
    </source>
</reference>
<feature type="compositionally biased region" description="Low complexity" evidence="1">
    <location>
        <begin position="41"/>
        <end position="55"/>
    </location>
</feature>
<dbReference type="Gene3D" id="3.40.50.300">
    <property type="entry name" value="P-loop containing nucleotide triphosphate hydrolases"/>
    <property type="match status" value="1"/>
</dbReference>
<accession>A0A380MSZ5</accession>
<dbReference type="GeneID" id="95068271"/>
<feature type="region of interest" description="Disordered" evidence="1">
    <location>
        <begin position="1"/>
        <end position="71"/>
    </location>
</feature>